<keyword evidence="2" id="KW-1185">Reference proteome</keyword>
<reference evidence="1 2" key="1">
    <citation type="journal article" date="2009" name="Genome Res.">
        <title>Whole genome sequence of Desulfovibrio magneticus strain RS-1 revealed common gene clusters in magnetotactic bacteria.</title>
        <authorList>
            <person name="Nakazawa H."/>
            <person name="Arakaki A."/>
            <person name="Narita-Yamada S."/>
            <person name="Yashiro I."/>
            <person name="Jinno K."/>
            <person name="Aoki N."/>
            <person name="Tsuruyama A."/>
            <person name="Okamura Y."/>
            <person name="Tanikawa S."/>
            <person name="Fujita N."/>
            <person name="Takeyama H."/>
            <person name="Matsunaga T."/>
        </authorList>
    </citation>
    <scope>NUCLEOTIDE SEQUENCE [LARGE SCALE GENOMIC DNA]</scope>
    <source>
        <strain evidence="2">ATCC 700980 / DSM 13731 / RS-1</strain>
    </source>
</reference>
<proteinExistence type="predicted"/>
<gene>
    <name evidence="1" type="ordered locus">DMR_01810</name>
</gene>
<dbReference type="AlphaFoldDB" id="C4XG92"/>
<evidence type="ECO:0000313" key="2">
    <source>
        <dbReference type="Proteomes" id="UP000009071"/>
    </source>
</evidence>
<accession>C4XG92</accession>
<dbReference type="KEGG" id="dma:DMR_01810"/>
<organism evidence="1 2">
    <name type="scientific">Solidesulfovibrio magneticus (strain ATCC 700980 / DSM 13731 / RS-1)</name>
    <name type="common">Desulfovibrio magneticus</name>
    <dbReference type="NCBI Taxonomy" id="573370"/>
    <lineage>
        <taxon>Bacteria</taxon>
        <taxon>Pseudomonadati</taxon>
        <taxon>Thermodesulfobacteriota</taxon>
        <taxon>Desulfovibrionia</taxon>
        <taxon>Desulfovibrionales</taxon>
        <taxon>Desulfovibrionaceae</taxon>
        <taxon>Solidesulfovibrio</taxon>
    </lineage>
</organism>
<dbReference type="EMBL" id="AP010904">
    <property type="protein sequence ID" value="BAH73672.1"/>
    <property type="molecule type" value="Genomic_DNA"/>
</dbReference>
<dbReference type="STRING" id="573370.DMR_01810"/>
<dbReference type="HOGENOM" id="CLU_116287_0_0_7"/>
<sequence length="198" mass="21705">MEMEREKPWAATGLAEVGLAGRVAGSDRLFFHAALYSNFARDRAMADALEAALRRPGFERLEVVSLDPVARPPYWDEFRQILRQDMPAAAMQREFSVSAAFLDALASRHPHKVRLYVTVALPLAPILLLDDVVIVGHYAHSPAPAPLGHWLVIPADVASLMELAEEGAQPESLDPADVGAYRLICDCLAARLASRRLA</sequence>
<protein>
    <submittedName>
        <fullName evidence="1">Uncharacterized protein</fullName>
    </submittedName>
</protein>
<evidence type="ECO:0000313" key="1">
    <source>
        <dbReference type="EMBL" id="BAH73672.1"/>
    </source>
</evidence>
<dbReference type="Proteomes" id="UP000009071">
    <property type="component" value="Chromosome"/>
</dbReference>
<name>C4XG92_SOLM1</name>
<dbReference type="eggNOG" id="ENOG5033W9T">
    <property type="taxonomic scope" value="Bacteria"/>
</dbReference>